<keyword evidence="5 7" id="KW-0482">Metalloprotease</keyword>
<comment type="caution">
    <text evidence="9">The sequence shown here is derived from an EMBL/GenBank/DDBJ whole genome shotgun (WGS) entry which is preliminary data.</text>
</comment>
<feature type="binding site" evidence="6">
    <location>
        <position position="118"/>
    </location>
    <ligand>
        <name>Zn(2+)</name>
        <dbReference type="ChEBI" id="CHEBI:29105"/>
        <note>catalytic</note>
    </ligand>
</feature>
<feature type="signal peptide" evidence="7">
    <location>
        <begin position="1"/>
        <end position="17"/>
    </location>
</feature>
<dbReference type="CDD" id="cd04280">
    <property type="entry name" value="ZnMc_astacin_like"/>
    <property type="match status" value="1"/>
</dbReference>
<dbReference type="InterPro" id="IPR006026">
    <property type="entry name" value="Peptidase_Metallo"/>
</dbReference>
<dbReference type="GO" id="GO:0006508">
    <property type="term" value="P:proteolysis"/>
    <property type="evidence" value="ECO:0007669"/>
    <property type="project" value="UniProtKB-KW"/>
</dbReference>
<dbReference type="SMART" id="SM00235">
    <property type="entry name" value="ZnMc"/>
    <property type="match status" value="1"/>
</dbReference>
<proteinExistence type="predicted"/>
<reference evidence="9 10" key="1">
    <citation type="journal article" date="2019" name="J. Hered.">
        <title>An Improved Genome Assembly for Drosophila navojoa, the Basal Species in the mojavensis Cluster.</title>
        <authorList>
            <person name="Vanderlinde T."/>
            <person name="Dupim E.G."/>
            <person name="Nazario-Yepiz N.O."/>
            <person name="Carvalho A.B."/>
        </authorList>
    </citation>
    <scope>NUCLEOTIDE SEQUENCE [LARGE SCALE GENOMIC DNA]</scope>
    <source>
        <strain evidence="9">Navoj_Jal97</strain>
        <tissue evidence="9">Whole organism</tissue>
    </source>
</reference>
<keyword evidence="2 6" id="KW-0479">Metal-binding</keyword>
<dbReference type="GO" id="GO:0004222">
    <property type="term" value="F:metalloendopeptidase activity"/>
    <property type="evidence" value="ECO:0007669"/>
    <property type="project" value="UniProtKB-UniRule"/>
</dbReference>
<keyword evidence="10" id="KW-1185">Reference proteome</keyword>
<evidence type="ECO:0000256" key="6">
    <source>
        <dbReference type="PROSITE-ProRule" id="PRU01211"/>
    </source>
</evidence>
<keyword evidence="3 7" id="KW-0378">Hydrolase</keyword>
<comment type="caution">
    <text evidence="6">Lacks conserved residue(s) required for the propagation of feature annotation.</text>
</comment>
<dbReference type="OrthoDB" id="291007at2759"/>
<dbReference type="Gene3D" id="3.40.390.10">
    <property type="entry name" value="Collagenase (Catalytic Domain)"/>
    <property type="match status" value="1"/>
</dbReference>
<feature type="chain" id="PRO_5019611040" description="Metalloendopeptidase" evidence="7">
    <location>
        <begin position="18"/>
        <end position="195"/>
    </location>
</feature>
<dbReference type="PANTHER" id="PTHR10127:SF780">
    <property type="entry name" value="METALLOENDOPEPTIDASE"/>
    <property type="match status" value="1"/>
</dbReference>
<dbReference type="AlphaFoldDB" id="A0A484BFE5"/>
<comment type="cofactor">
    <cofactor evidence="6 7">
        <name>Zn(2+)</name>
        <dbReference type="ChEBI" id="CHEBI:29105"/>
    </cofactor>
    <text evidence="6 7">Binds 1 zinc ion per subunit.</text>
</comment>
<dbReference type="Pfam" id="PF01400">
    <property type="entry name" value="Astacin"/>
    <property type="match status" value="1"/>
</dbReference>
<evidence type="ECO:0000256" key="2">
    <source>
        <dbReference type="ARBA" id="ARBA00022723"/>
    </source>
</evidence>
<dbReference type="EMBL" id="LSRL02000044">
    <property type="protein sequence ID" value="TDG47448.1"/>
    <property type="molecule type" value="Genomic_DNA"/>
</dbReference>
<dbReference type="InterPro" id="IPR001506">
    <property type="entry name" value="Peptidase_M12A"/>
</dbReference>
<name>A0A484BFE5_DRONA</name>
<dbReference type="SUPFAM" id="SSF55486">
    <property type="entry name" value="Metalloproteases ('zincins'), catalytic domain"/>
    <property type="match status" value="1"/>
</dbReference>
<evidence type="ECO:0000256" key="1">
    <source>
        <dbReference type="ARBA" id="ARBA00022670"/>
    </source>
</evidence>
<evidence type="ECO:0000256" key="4">
    <source>
        <dbReference type="ARBA" id="ARBA00022833"/>
    </source>
</evidence>
<dbReference type="GO" id="GO:0008270">
    <property type="term" value="F:zinc ion binding"/>
    <property type="evidence" value="ECO:0007669"/>
    <property type="project" value="UniProtKB-UniRule"/>
</dbReference>
<dbReference type="EC" id="3.4.24.-" evidence="7"/>
<keyword evidence="7" id="KW-0732">Signal</keyword>
<dbReference type="InterPro" id="IPR024079">
    <property type="entry name" value="MetalloPept_cat_dom_sf"/>
</dbReference>
<accession>A0A484BFE5</accession>
<dbReference type="Proteomes" id="UP000295192">
    <property type="component" value="Unassembled WGS sequence"/>
</dbReference>
<evidence type="ECO:0000256" key="5">
    <source>
        <dbReference type="ARBA" id="ARBA00023049"/>
    </source>
</evidence>
<dbReference type="InterPro" id="IPR034035">
    <property type="entry name" value="Astacin-like_dom"/>
</dbReference>
<gene>
    <name evidence="9" type="ORF">AWZ03_006176</name>
</gene>
<evidence type="ECO:0000313" key="9">
    <source>
        <dbReference type="EMBL" id="TDG47448.1"/>
    </source>
</evidence>
<keyword evidence="1 7" id="KW-0645">Protease</keyword>
<evidence type="ECO:0000256" key="7">
    <source>
        <dbReference type="RuleBase" id="RU361183"/>
    </source>
</evidence>
<protein>
    <recommendedName>
        <fullName evidence="7">Metalloendopeptidase</fullName>
        <ecNumber evidence="7">3.4.24.-</ecNumber>
    </recommendedName>
</protein>
<feature type="binding site" evidence="6">
    <location>
        <position position="128"/>
    </location>
    <ligand>
        <name>Zn(2+)</name>
        <dbReference type="ChEBI" id="CHEBI:29105"/>
        <note>catalytic</note>
    </ligand>
</feature>
<organism evidence="9 10">
    <name type="scientific">Drosophila navojoa</name>
    <name type="common">Fruit fly</name>
    <dbReference type="NCBI Taxonomy" id="7232"/>
    <lineage>
        <taxon>Eukaryota</taxon>
        <taxon>Metazoa</taxon>
        <taxon>Ecdysozoa</taxon>
        <taxon>Arthropoda</taxon>
        <taxon>Hexapoda</taxon>
        <taxon>Insecta</taxon>
        <taxon>Pterygota</taxon>
        <taxon>Neoptera</taxon>
        <taxon>Endopterygota</taxon>
        <taxon>Diptera</taxon>
        <taxon>Brachycera</taxon>
        <taxon>Muscomorpha</taxon>
        <taxon>Ephydroidea</taxon>
        <taxon>Drosophilidae</taxon>
        <taxon>Drosophila</taxon>
    </lineage>
</organism>
<dbReference type="PRINTS" id="PR00480">
    <property type="entry name" value="ASTACIN"/>
</dbReference>
<feature type="domain" description="Peptidase M12A" evidence="8">
    <location>
        <begin position="23"/>
        <end position="195"/>
    </location>
</feature>
<evidence type="ECO:0000313" key="10">
    <source>
        <dbReference type="Proteomes" id="UP000295192"/>
    </source>
</evidence>
<keyword evidence="4 6" id="KW-0862">Zinc</keyword>
<evidence type="ECO:0000256" key="3">
    <source>
        <dbReference type="ARBA" id="ARBA00022801"/>
    </source>
</evidence>
<sequence>MQGLIFIFVSTYTLSWAQPPDIQKLYGIPEKGYRWPKGVVPYVVGPKFNENELDFIKAAIKAFRIHTCIKFIKRSGQKDYISIEKKPTGCWSSLGRRGGMQKLNLQKECLLTPGPVMHQLMHTIGFLHEHNRSDRDKYVKINFKNIIPGQEVNFQKWNNTEHFGLPYDYDSITHYSTKAFSRNNKTTIKARVRRI</sequence>
<evidence type="ECO:0000259" key="8">
    <source>
        <dbReference type="PROSITE" id="PS51864"/>
    </source>
</evidence>
<dbReference type="PANTHER" id="PTHR10127">
    <property type="entry name" value="DISCOIDIN, CUB, EGF, LAMININ , AND ZINC METALLOPROTEASE DOMAIN CONTAINING"/>
    <property type="match status" value="1"/>
</dbReference>
<dbReference type="OMA" id="RRNADPC"/>
<dbReference type="PROSITE" id="PS51864">
    <property type="entry name" value="ASTACIN"/>
    <property type="match status" value="1"/>
</dbReference>
<feature type="binding site" evidence="6">
    <location>
        <position position="122"/>
    </location>
    <ligand>
        <name>Zn(2+)</name>
        <dbReference type="ChEBI" id="CHEBI:29105"/>
        <note>catalytic</note>
    </ligand>
</feature>